<evidence type="ECO:0000313" key="2">
    <source>
        <dbReference type="EMBL" id="KAK4223264.1"/>
    </source>
</evidence>
<feature type="region of interest" description="Disordered" evidence="1">
    <location>
        <begin position="207"/>
        <end position="240"/>
    </location>
</feature>
<feature type="region of interest" description="Disordered" evidence="1">
    <location>
        <begin position="1"/>
        <end position="29"/>
    </location>
</feature>
<reference evidence="2" key="2">
    <citation type="submission" date="2023-05" db="EMBL/GenBank/DDBJ databases">
        <authorList>
            <consortium name="Lawrence Berkeley National Laboratory"/>
            <person name="Steindorff A."/>
            <person name="Hensen N."/>
            <person name="Bonometti L."/>
            <person name="Westerberg I."/>
            <person name="Brannstrom I.O."/>
            <person name="Guillou S."/>
            <person name="Cros-Aarteil S."/>
            <person name="Calhoun S."/>
            <person name="Haridas S."/>
            <person name="Kuo A."/>
            <person name="Mondo S."/>
            <person name="Pangilinan J."/>
            <person name="Riley R."/>
            <person name="Labutti K."/>
            <person name="Andreopoulos B."/>
            <person name="Lipzen A."/>
            <person name="Chen C."/>
            <person name="Yanf M."/>
            <person name="Daum C."/>
            <person name="Ng V."/>
            <person name="Clum A."/>
            <person name="Ohm R."/>
            <person name="Martin F."/>
            <person name="Silar P."/>
            <person name="Natvig D."/>
            <person name="Lalanne C."/>
            <person name="Gautier V."/>
            <person name="Ament-Velasquez S.L."/>
            <person name="Kruys A."/>
            <person name="Hutchinson M.I."/>
            <person name="Powell A.J."/>
            <person name="Barry K."/>
            <person name="Miller A.N."/>
            <person name="Grigoriev I.V."/>
            <person name="Debuchy R."/>
            <person name="Gladieux P."/>
            <person name="Thoren M.H."/>
            <person name="Johannesson H."/>
        </authorList>
    </citation>
    <scope>NUCLEOTIDE SEQUENCE</scope>
    <source>
        <strain evidence="2">CBS 990.96</strain>
    </source>
</reference>
<name>A0AAN7GWL8_9PEZI</name>
<dbReference type="Proteomes" id="UP001301958">
    <property type="component" value="Unassembled WGS sequence"/>
</dbReference>
<feature type="compositionally biased region" description="Basic and acidic residues" evidence="1">
    <location>
        <begin position="207"/>
        <end position="218"/>
    </location>
</feature>
<evidence type="ECO:0000313" key="3">
    <source>
        <dbReference type="Proteomes" id="UP001301958"/>
    </source>
</evidence>
<reference evidence="2" key="1">
    <citation type="journal article" date="2023" name="Mol. Phylogenet. Evol.">
        <title>Genome-scale phylogeny and comparative genomics of the fungal order Sordariales.</title>
        <authorList>
            <person name="Hensen N."/>
            <person name="Bonometti L."/>
            <person name="Westerberg I."/>
            <person name="Brannstrom I.O."/>
            <person name="Guillou S."/>
            <person name="Cros-Aarteil S."/>
            <person name="Calhoun S."/>
            <person name="Haridas S."/>
            <person name="Kuo A."/>
            <person name="Mondo S."/>
            <person name="Pangilinan J."/>
            <person name="Riley R."/>
            <person name="LaButti K."/>
            <person name="Andreopoulos B."/>
            <person name="Lipzen A."/>
            <person name="Chen C."/>
            <person name="Yan M."/>
            <person name="Daum C."/>
            <person name="Ng V."/>
            <person name="Clum A."/>
            <person name="Steindorff A."/>
            <person name="Ohm R.A."/>
            <person name="Martin F."/>
            <person name="Silar P."/>
            <person name="Natvig D.O."/>
            <person name="Lalanne C."/>
            <person name="Gautier V."/>
            <person name="Ament-Velasquez S.L."/>
            <person name="Kruys A."/>
            <person name="Hutchinson M.I."/>
            <person name="Powell A.J."/>
            <person name="Barry K."/>
            <person name="Miller A.N."/>
            <person name="Grigoriev I.V."/>
            <person name="Debuchy R."/>
            <person name="Gladieux P."/>
            <person name="Hiltunen Thoren M."/>
            <person name="Johannesson H."/>
        </authorList>
    </citation>
    <scope>NUCLEOTIDE SEQUENCE</scope>
    <source>
        <strain evidence="2">CBS 990.96</strain>
    </source>
</reference>
<comment type="caution">
    <text evidence="2">The sequence shown here is derived from an EMBL/GenBank/DDBJ whole genome shotgun (WGS) entry which is preliminary data.</text>
</comment>
<protein>
    <submittedName>
        <fullName evidence="2">Uncharacterized protein</fullName>
    </submittedName>
</protein>
<organism evidence="2 3">
    <name type="scientific">Podospora fimiseda</name>
    <dbReference type="NCBI Taxonomy" id="252190"/>
    <lineage>
        <taxon>Eukaryota</taxon>
        <taxon>Fungi</taxon>
        <taxon>Dikarya</taxon>
        <taxon>Ascomycota</taxon>
        <taxon>Pezizomycotina</taxon>
        <taxon>Sordariomycetes</taxon>
        <taxon>Sordariomycetidae</taxon>
        <taxon>Sordariales</taxon>
        <taxon>Podosporaceae</taxon>
        <taxon>Podospora</taxon>
    </lineage>
</organism>
<keyword evidence="3" id="KW-1185">Reference proteome</keyword>
<accession>A0AAN7GWL8</accession>
<dbReference type="EMBL" id="MU865433">
    <property type="protein sequence ID" value="KAK4223264.1"/>
    <property type="molecule type" value="Genomic_DNA"/>
</dbReference>
<sequence length="282" mass="31362">MEKNGRSLQSTIRDDDLKNAPLHPLTDGEYQFPPFPDPKYLGDKPYLVDGFGNEPFGVGFSPGNETAEFNTHKSAKMIVNTLKEDMSTAGLEFVKILGFGGNGLACLFEKDLPTKEGGMAKHRWVVKTCLDDGLDKQSAQVMRAEANWMRKFQGDIHIVQLKPLPLKAEQKIIFQDIEYPQLKREREEQEKEKKDAEEKVLQKLQAEEAEKEAEKQAEKQAQLEAEEAEAEGEGNPPTSLEAARSVAGLMAPVTALVLGLGNLGESLLYKPFECKSWGLVVL</sequence>
<feature type="compositionally biased region" description="Polar residues" evidence="1">
    <location>
        <begin position="1"/>
        <end position="11"/>
    </location>
</feature>
<evidence type="ECO:0000256" key="1">
    <source>
        <dbReference type="SAM" id="MobiDB-lite"/>
    </source>
</evidence>
<proteinExistence type="predicted"/>
<dbReference type="AlphaFoldDB" id="A0AAN7GWL8"/>
<gene>
    <name evidence="2" type="ORF">QBC38DRAFT_517297</name>
</gene>